<protein>
    <submittedName>
        <fullName evidence="1">Uncharacterized protein</fullName>
    </submittedName>
</protein>
<gene>
    <name evidence="1" type="ORF">AWP47_16660</name>
</gene>
<comment type="caution">
    <text evidence="1">The sequence shown here is derived from an EMBL/GenBank/DDBJ whole genome shotgun (WGS) entry which is preliminary data.</text>
</comment>
<sequence>MTAKSLVHQAILFAILRPGSAQNPHVLRVRSGFSALSGLKLPSTITPGGPGSKERLWISRHYALNKSNWLLL</sequence>
<dbReference type="EMBL" id="LRKC01000127">
    <property type="protein sequence ID" value="OKV09659.1"/>
    <property type="molecule type" value="Genomic_DNA"/>
</dbReference>
<organism evidence="1 2">
    <name type="scientific">Escherichia coli</name>
    <dbReference type="NCBI Taxonomy" id="562"/>
    <lineage>
        <taxon>Bacteria</taxon>
        <taxon>Pseudomonadati</taxon>
        <taxon>Pseudomonadota</taxon>
        <taxon>Gammaproteobacteria</taxon>
        <taxon>Enterobacterales</taxon>
        <taxon>Enterobacteriaceae</taxon>
        <taxon>Escherichia</taxon>
    </lineage>
</organism>
<dbReference type="AlphaFoldDB" id="A0A1Q6BE52"/>
<dbReference type="Proteomes" id="UP000185794">
    <property type="component" value="Unassembled WGS sequence"/>
</dbReference>
<evidence type="ECO:0000313" key="2">
    <source>
        <dbReference type="Proteomes" id="UP000185794"/>
    </source>
</evidence>
<accession>A0A1Q6BE52</accession>
<reference evidence="1 2" key="1">
    <citation type="journal article" date="2017" name="Front. Cell. Infect. Microbiol.">
        <title>Chaperone-usher pili loci of human colonization factor-negative enterotoxigenic Escherichia coli.</title>
        <authorList>
            <person name="Del Canto F."/>
            <person name="Vidal R."/>
            <person name="Stine O.C."/>
            <person name="Pop M."/>
        </authorList>
    </citation>
    <scope>NUCLEOTIDE SEQUENCE [LARGE SCALE GENOMIC DNA]</scope>
    <source>
        <strain evidence="1 2">700324</strain>
    </source>
</reference>
<evidence type="ECO:0000313" key="1">
    <source>
        <dbReference type="EMBL" id="OKV09659.1"/>
    </source>
</evidence>
<name>A0A1Q6BE52_ECOLX</name>
<proteinExistence type="predicted"/>